<comment type="caution">
    <text evidence="1">The sequence shown here is derived from an EMBL/GenBank/DDBJ whole genome shotgun (WGS) entry which is preliminary data.</text>
</comment>
<proteinExistence type="predicted"/>
<dbReference type="Proteomes" id="UP000055048">
    <property type="component" value="Unassembled WGS sequence"/>
</dbReference>
<accession>A0A0V0TCW6</accession>
<dbReference type="AlphaFoldDB" id="A0A0V0TCW6"/>
<name>A0A0V0TCW6_9BILA</name>
<dbReference type="EMBL" id="JYDJ01000339">
    <property type="protein sequence ID" value="KRX36873.1"/>
    <property type="molecule type" value="Genomic_DNA"/>
</dbReference>
<gene>
    <name evidence="1" type="ORF">T05_12461</name>
</gene>
<keyword evidence="2" id="KW-1185">Reference proteome</keyword>
<evidence type="ECO:0000313" key="1">
    <source>
        <dbReference type="EMBL" id="KRX36873.1"/>
    </source>
</evidence>
<reference evidence="1 2" key="1">
    <citation type="submission" date="2015-01" db="EMBL/GenBank/DDBJ databases">
        <title>Evolution of Trichinella species and genotypes.</title>
        <authorList>
            <person name="Korhonen P.K."/>
            <person name="Edoardo P."/>
            <person name="Giuseppe L.R."/>
            <person name="Gasser R.B."/>
        </authorList>
    </citation>
    <scope>NUCLEOTIDE SEQUENCE [LARGE SCALE GENOMIC DNA]</scope>
    <source>
        <strain evidence="1">ISS417</strain>
    </source>
</reference>
<protein>
    <submittedName>
        <fullName evidence="1">Uncharacterized protein</fullName>
    </submittedName>
</protein>
<sequence length="179" mass="20504">MRINSIRSSPTAKKKDDYPAPLLVWQKHPKRVDQTVLPSHVKLVRSQDIINNRYLIQNFLQRFVHRTLATNSHATVVFDYRHNRRDPYSMLDSLSVQSKMSCSTRRSNSINMQTRVPMALVGRSSVSVVPSRYPGCWRTIRSTLQSGFLLNLASRCAFSPIECPMVRTSSFPADYTAFP</sequence>
<evidence type="ECO:0000313" key="2">
    <source>
        <dbReference type="Proteomes" id="UP000055048"/>
    </source>
</evidence>
<organism evidence="1 2">
    <name type="scientific">Trichinella murrelli</name>
    <dbReference type="NCBI Taxonomy" id="144512"/>
    <lineage>
        <taxon>Eukaryota</taxon>
        <taxon>Metazoa</taxon>
        <taxon>Ecdysozoa</taxon>
        <taxon>Nematoda</taxon>
        <taxon>Enoplea</taxon>
        <taxon>Dorylaimia</taxon>
        <taxon>Trichinellida</taxon>
        <taxon>Trichinellidae</taxon>
        <taxon>Trichinella</taxon>
    </lineage>
</organism>